<dbReference type="AlphaFoldDB" id="A0A2Z5ZKD1"/>
<name>A0A2Z5ZKD1_9PROT</name>
<dbReference type="Proteomes" id="UP000032670">
    <property type="component" value="Unassembled WGS sequence"/>
</dbReference>
<evidence type="ECO:0000256" key="1">
    <source>
        <dbReference type="SAM" id="MobiDB-lite"/>
    </source>
</evidence>
<dbReference type="STRING" id="1231341.Abor_026_002"/>
<accession>A0A0D6NL75</accession>
<evidence type="ECO:0000313" key="5">
    <source>
        <dbReference type="Proteomes" id="UP000270034"/>
    </source>
</evidence>
<dbReference type="EMBL" id="AP018515">
    <property type="protein sequence ID" value="BBC81224.1"/>
    <property type="molecule type" value="Genomic_DNA"/>
</dbReference>
<evidence type="ECO:0000313" key="4">
    <source>
        <dbReference type="Proteomes" id="UP000032670"/>
    </source>
</evidence>
<evidence type="ECO:0000313" key="2">
    <source>
        <dbReference type="EMBL" id="BBC81224.1"/>
    </source>
</evidence>
<dbReference type="GeneID" id="79382550"/>
<sequence>MTNAAPDKPSKTQQEKELDEALKESFPASDPPAQTDPDKPAD</sequence>
<feature type="compositionally biased region" description="Basic and acidic residues" evidence="1">
    <location>
        <begin position="8"/>
        <end position="23"/>
    </location>
</feature>
<dbReference type="KEGG" id="aot:AcetOri_orf04369"/>
<gene>
    <name evidence="3" type="ORF">Abor_026_002</name>
    <name evidence="2" type="ORF">AcetOrient_orf04369</name>
</gene>
<evidence type="ECO:0000313" key="3">
    <source>
        <dbReference type="EMBL" id="GAN66794.1"/>
    </source>
</evidence>
<organism evidence="2 5">
    <name type="scientific">Acetobacter orientalis</name>
    <dbReference type="NCBI Taxonomy" id="146474"/>
    <lineage>
        <taxon>Bacteria</taxon>
        <taxon>Pseudomonadati</taxon>
        <taxon>Pseudomonadota</taxon>
        <taxon>Alphaproteobacteria</taxon>
        <taxon>Acetobacterales</taxon>
        <taxon>Acetobacteraceae</taxon>
        <taxon>Acetobacter</taxon>
    </lineage>
</organism>
<reference evidence="3 4" key="1">
    <citation type="submission" date="2012-11" db="EMBL/GenBank/DDBJ databases">
        <title>Whole genome sequence of Acetobacter orientalis 21F-2.</title>
        <authorList>
            <person name="Azuma Y."/>
            <person name="Higashiura N."/>
            <person name="Hirakawa H."/>
            <person name="Matsushita K."/>
        </authorList>
    </citation>
    <scope>NUCLEOTIDE SEQUENCE [LARGE SCALE GENOMIC DNA]</scope>
    <source>
        <strain evidence="3 4">21F-2</strain>
    </source>
</reference>
<feature type="region of interest" description="Disordered" evidence="1">
    <location>
        <begin position="1"/>
        <end position="42"/>
    </location>
</feature>
<proteinExistence type="predicted"/>
<protein>
    <submittedName>
        <fullName evidence="2">Uncharacterized protein</fullName>
    </submittedName>
</protein>
<accession>A0A2Z5ZKD1</accession>
<reference evidence="2 5" key="2">
    <citation type="submission" date="2018-02" db="EMBL/GenBank/DDBJ databases">
        <title>Acetobacter orientalis genome.</title>
        <authorList>
            <person name="Nakashima N."/>
            <person name="Tamura T."/>
        </authorList>
    </citation>
    <scope>NUCLEOTIDE SEQUENCE [LARGE SCALE GENOMIC DNA]</scope>
    <source>
        <strain evidence="2 5">FAN1</strain>
    </source>
</reference>
<dbReference type="RefSeq" id="WP_256940433.1">
    <property type="nucleotide sequence ID" value="NZ_BAMX01000026.1"/>
</dbReference>
<dbReference type="Proteomes" id="UP000270034">
    <property type="component" value="Chromosome"/>
</dbReference>
<keyword evidence="4" id="KW-1185">Reference proteome</keyword>
<dbReference type="EMBL" id="BAMX01000026">
    <property type="protein sequence ID" value="GAN66794.1"/>
    <property type="molecule type" value="Genomic_DNA"/>
</dbReference>